<dbReference type="SUPFAM" id="SSF111347">
    <property type="entry name" value="Rap/Ran-GAP"/>
    <property type="match status" value="1"/>
</dbReference>
<feature type="region of interest" description="Disordered" evidence="2">
    <location>
        <begin position="1646"/>
        <end position="1667"/>
    </location>
</feature>
<comment type="caution">
    <text evidence="4">The sequence shown here is derived from an EMBL/GenBank/DDBJ whole genome shotgun (WGS) entry which is preliminary data.</text>
</comment>
<evidence type="ECO:0000313" key="5">
    <source>
        <dbReference type="Proteomes" id="UP001610728"/>
    </source>
</evidence>
<evidence type="ECO:0000256" key="1">
    <source>
        <dbReference type="ARBA" id="ARBA00022468"/>
    </source>
</evidence>
<dbReference type="PANTHER" id="PTHR10063:SF0">
    <property type="entry name" value="TUBERIN"/>
    <property type="match status" value="1"/>
</dbReference>
<dbReference type="GeneID" id="98117969"/>
<proteinExistence type="predicted"/>
<name>A0ABR4MHW8_9PEZI</name>
<dbReference type="InterPro" id="IPR035974">
    <property type="entry name" value="Rap/Ran-GAP_sf"/>
</dbReference>
<dbReference type="Gene3D" id="3.40.50.11210">
    <property type="entry name" value="Rap/Ran-GAP"/>
    <property type="match status" value="1"/>
</dbReference>
<dbReference type="Pfam" id="PF02145">
    <property type="entry name" value="Rap_GAP"/>
    <property type="match status" value="1"/>
</dbReference>
<feature type="compositionally biased region" description="Gly residues" evidence="2">
    <location>
        <begin position="1753"/>
        <end position="1767"/>
    </location>
</feature>
<feature type="region of interest" description="Disordered" evidence="2">
    <location>
        <begin position="1729"/>
        <end position="1772"/>
    </location>
</feature>
<feature type="region of interest" description="Disordered" evidence="2">
    <location>
        <begin position="874"/>
        <end position="900"/>
    </location>
</feature>
<sequence>MPLPSDDSPLPESSIAKPTGGLAGVFRGLTGVRLPVVRSPPQTPIEISSAPPTTASTPTSPNQSTNNVLSPPPLLSRASMSTLSTMRGLKDSQKTMLQALCSGAPSGRVEAANSLRFVLGECDIDSAMAIWYAGKDLIEPDQASDTRNAGWQLLTECVVHRDAEALHRHEFFEGIVINAHPDDFHLQLAALADLSKGGRDLSGFEYALFPLLAHWLSKCFEFVSQARKEASHARNKPNNIAAGQEQNFRQLFEFLLNVIRCNFSYADDSVICAVIDSLLKICVKTSVVDDLGNCISIFKAIVTFGAIPAERLGACVKLLGSIYSMVAALHEETWQAISIILSSHNGQAMVRHLLDVLRGFPVDGTIENDAIREVKGALSVLLKLLDKSTTNRFPQVPFSVLADGLDTTARAVRATRFTETSTAPAKIYTAIIRVINRLFDDHGDEGCIHPIAKDEDWTIVLRAAAECAKKPVNPNSSPVIMTVSEATPPVTSAERASEMLNKDIATLLNRLENLAAMKKCPEFIPRQTIVRFFSSVRHILPDSAARIILEYFDEFRCCSPSDLEWENNITLVLESFFMDRERSSEIRLMALRTITDANEMNDLIIDDATSSLMPKITRNILSMAMDELDIDVLQAVMTLMTSVAITASMDMFDEIITRLGEVFENAVVVADMRSRMPFSNLTDSNSSRTGPVALTTSNIIVRGYVSLFLKLMDRDGEKCSRLFDVLVGIASASTLEIDARLTAMKLLFGLRADFANRIFLTHDIDCDYVAALLCRTDESRRRKLAEEANKRHPPTTRLVRGVSFNGKDIQDREDSSQGGAKGESFWPHVQIWMHPDPEALSESQISRVLVSHIPGVEPMLAPPDGMSDIDSDRETVMPSHDDSDVEINVSGDDDEAPPFLEKEKDGDVEVVIDDENSLEYVSGAPSEALDITNITDANIQDLIQEPKKIRLSLELWMEAIVDMMSLATKCDWELYSFILVHLPSQLTNHALFCDSIDQIRKLRRLLCEQTLGNSFAEPPASAGLGLRRADIAICLYQSLTMVLSYHDHFTKTEEDEIVSAFVYGIGHWERCAKPCIHALSICCHEVPQSTVRCINQMLPLMAKIITQAHVAMHILEFLCVLGRLPNIYINFREEDYNFIFGICFRYLQYVRDKHRTSQRTGAPNDLYGGLPSATAATATVTAAALSEKDTANDLPQYVYALAYHVITFWFLALKLPDRRRYVHWIAQNLFKDADGPSGPEEQAIVTMDFMQRMSFADVDESPPDPSFKAQRFGEIEKKNWLVGNSIVTIEQAVSTGWAQITKRQPSGTNSYVLRHPFTPPPAHQTSSIGETQTKILPQYFLLQFFSSLPQPHESNWPVLLPDDEPTARTLRSFDRNLSIDGHKIGVVYIGENQTHETEILANVSGSSDYVTFVNGLGTLTRLRGANFNTQGLDREYDTDGKFAFCWRDRVTEIVFHVTTQMPTNTDADPQLINKKKHIGNDFVNIIWNDSGLPFRFDTFPSDFNYVNIVITPESRSSFIDRREQMVGSDEGEDSAAADAPTAAQQTQMQHKNPFFRVKVMSKPGFPEISPAAETKMVSLRALPAFIRLVAMNASVFSLVWANRNGGEHVSSWRNRLREIKRLMERHAGNHNFGVSGPPVAPMSAGAGAGAGGSVNSGMASSGAGAGSAAGAGGVVGGSYFQPPSSASAFMHESMLGTSALPRPASSMRESLNSSLRRSSVATFFTGAAGLGSPAGTAENGPVGGSSTTSGETTTGGGAAGDNGGSIGSGAPPRLAVTVEGAEMGGVEGSVLDSLDFSRWA</sequence>
<dbReference type="PANTHER" id="PTHR10063">
    <property type="entry name" value="TUBERIN"/>
    <property type="match status" value="1"/>
</dbReference>
<dbReference type="PROSITE" id="PS50085">
    <property type="entry name" value="RAPGAP"/>
    <property type="match status" value="1"/>
</dbReference>
<feature type="region of interest" description="Disordered" evidence="2">
    <location>
        <begin position="35"/>
        <end position="76"/>
    </location>
</feature>
<keyword evidence="1" id="KW-0343">GTPase activation</keyword>
<dbReference type="InterPro" id="IPR000331">
    <property type="entry name" value="Rap/Ran_GAP_dom"/>
</dbReference>
<organism evidence="4 5">
    <name type="scientific">Ceratocystis lukuohia</name>
    <dbReference type="NCBI Taxonomy" id="2019550"/>
    <lineage>
        <taxon>Eukaryota</taxon>
        <taxon>Fungi</taxon>
        <taxon>Dikarya</taxon>
        <taxon>Ascomycota</taxon>
        <taxon>Pezizomycotina</taxon>
        <taxon>Sordariomycetes</taxon>
        <taxon>Hypocreomycetidae</taxon>
        <taxon>Microascales</taxon>
        <taxon>Ceratocystidaceae</taxon>
        <taxon>Ceratocystis</taxon>
    </lineage>
</organism>
<dbReference type="InterPro" id="IPR024584">
    <property type="entry name" value="Tuberin_N"/>
</dbReference>
<protein>
    <recommendedName>
        <fullName evidence="3">Rap-GAP domain-containing protein</fullName>
    </recommendedName>
</protein>
<evidence type="ECO:0000313" key="4">
    <source>
        <dbReference type="EMBL" id="KAL2887856.1"/>
    </source>
</evidence>
<feature type="domain" description="Rap-GAP" evidence="3">
    <location>
        <begin position="1370"/>
        <end position="1622"/>
    </location>
</feature>
<dbReference type="RefSeq" id="XP_070859036.1">
    <property type="nucleotide sequence ID" value="XM_071000597.1"/>
</dbReference>
<keyword evidence="5" id="KW-1185">Reference proteome</keyword>
<feature type="compositionally biased region" description="Low complexity" evidence="2">
    <location>
        <begin position="48"/>
        <end position="61"/>
    </location>
</feature>
<dbReference type="SUPFAM" id="SSF48371">
    <property type="entry name" value="ARM repeat"/>
    <property type="match status" value="1"/>
</dbReference>
<feature type="compositionally biased region" description="Low complexity" evidence="2">
    <location>
        <begin position="1"/>
        <end position="14"/>
    </location>
</feature>
<evidence type="ECO:0000259" key="3">
    <source>
        <dbReference type="PROSITE" id="PS50085"/>
    </source>
</evidence>
<dbReference type="Pfam" id="PF03542">
    <property type="entry name" value="Tuberin"/>
    <property type="match status" value="1"/>
</dbReference>
<evidence type="ECO:0000256" key="2">
    <source>
        <dbReference type="SAM" id="MobiDB-lite"/>
    </source>
</evidence>
<feature type="region of interest" description="Disordered" evidence="2">
    <location>
        <begin position="1"/>
        <end position="22"/>
    </location>
</feature>
<dbReference type="InterPro" id="IPR027107">
    <property type="entry name" value="Tuberin/Ral-act_asu"/>
</dbReference>
<gene>
    <name evidence="4" type="ORF">HOO65_040193</name>
</gene>
<feature type="region of interest" description="Disordered" evidence="2">
    <location>
        <begin position="1523"/>
        <end position="1548"/>
    </location>
</feature>
<dbReference type="Pfam" id="PF11864">
    <property type="entry name" value="DUF3384"/>
    <property type="match status" value="1"/>
</dbReference>
<dbReference type="InterPro" id="IPR018515">
    <property type="entry name" value="Tuberin-type_domain"/>
</dbReference>
<dbReference type="InterPro" id="IPR016024">
    <property type="entry name" value="ARM-type_fold"/>
</dbReference>
<feature type="compositionally biased region" description="Low complexity" evidence="2">
    <location>
        <begin position="1536"/>
        <end position="1548"/>
    </location>
</feature>
<dbReference type="EMBL" id="JABSNW010000004">
    <property type="protein sequence ID" value="KAL2887856.1"/>
    <property type="molecule type" value="Genomic_DNA"/>
</dbReference>
<feature type="region of interest" description="Disordered" evidence="2">
    <location>
        <begin position="785"/>
        <end position="821"/>
    </location>
</feature>
<reference evidence="4 5" key="1">
    <citation type="submission" date="2020-05" db="EMBL/GenBank/DDBJ databases">
        <title>Ceratocystis lukuohia genome.</title>
        <authorList>
            <person name="Harrington T.C."/>
            <person name="Kim K."/>
            <person name="Mayers C.G."/>
        </authorList>
    </citation>
    <scope>NUCLEOTIDE SEQUENCE [LARGE SCALE GENOMIC DNA]</scope>
    <source>
        <strain evidence="4 5">C4212</strain>
    </source>
</reference>
<dbReference type="Proteomes" id="UP001610728">
    <property type="component" value="Unassembled WGS sequence"/>
</dbReference>
<accession>A0ABR4MHW8</accession>